<evidence type="ECO:0000256" key="3">
    <source>
        <dbReference type="ARBA" id="ARBA00022723"/>
    </source>
</evidence>
<dbReference type="GO" id="GO:0019825">
    <property type="term" value="F:oxygen binding"/>
    <property type="evidence" value="ECO:0007669"/>
    <property type="project" value="InterPro"/>
</dbReference>
<dbReference type="GO" id="GO:0005344">
    <property type="term" value="F:oxygen carrier activity"/>
    <property type="evidence" value="ECO:0007669"/>
    <property type="project" value="InterPro"/>
</dbReference>
<evidence type="ECO:0000256" key="1">
    <source>
        <dbReference type="ARBA" id="ARBA00022448"/>
    </source>
</evidence>
<comment type="similarity">
    <text evidence="5">Belongs to the truncated hemoglobin family. Group II subfamily.</text>
</comment>
<evidence type="ECO:0000313" key="6">
    <source>
        <dbReference type="EMBL" id="CAB4888112.1"/>
    </source>
</evidence>
<dbReference type="Pfam" id="PF01152">
    <property type="entry name" value="Bac_globin"/>
    <property type="match status" value="1"/>
</dbReference>
<dbReference type="GO" id="GO:0020037">
    <property type="term" value="F:heme binding"/>
    <property type="evidence" value="ECO:0007669"/>
    <property type="project" value="InterPro"/>
</dbReference>
<accession>A0A6J7EWL1</accession>
<dbReference type="AlphaFoldDB" id="A0A6J7EWL1"/>
<dbReference type="InterPro" id="IPR012292">
    <property type="entry name" value="Globin/Proto"/>
</dbReference>
<gene>
    <name evidence="6" type="ORF">UFOPK3376_02562</name>
</gene>
<dbReference type="Gene3D" id="1.10.490.10">
    <property type="entry name" value="Globins"/>
    <property type="match status" value="1"/>
</dbReference>
<evidence type="ECO:0000256" key="2">
    <source>
        <dbReference type="ARBA" id="ARBA00022617"/>
    </source>
</evidence>
<keyword evidence="1" id="KW-0813">Transport</keyword>
<dbReference type="GO" id="GO:0046872">
    <property type="term" value="F:metal ion binding"/>
    <property type="evidence" value="ECO:0007669"/>
    <property type="project" value="UniProtKB-KW"/>
</dbReference>
<dbReference type="PANTHER" id="PTHR47366:SF1">
    <property type="entry name" value="TWO-ON-TWO HEMOGLOBIN-3"/>
    <property type="match status" value="1"/>
</dbReference>
<evidence type="ECO:0000256" key="5">
    <source>
        <dbReference type="ARBA" id="ARBA00034496"/>
    </source>
</evidence>
<keyword evidence="3" id="KW-0479">Metal-binding</keyword>
<name>A0A6J7EWL1_9ZZZZ</name>
<evidence type="ECO:0000256" key="4">
    <source>
        <dbReference type="ARBA" id="ARBA00023004"/>
    </source>
</evidence>
<sequence>MADSTPLRDDQVPAGADQVEEVSLFEVVGGMAFFERLVGVFYQGIETDEVLAPLYPEAPDFTAARHRLTLFLAQYWGGPTTYTQERGHPKLRMRHFPFPVGPLQRDHWMLHMTAAVRASGAPEEIQTTLLDYFVRAAEHLRNDTGLPITSAGHPH</sequence>
<keyword evidence="4" id="KW-0408">Iron</keyword>
<dbReference type="InterPro" id="IPR044203">
    <property type="entry name" value="GlbO/GLB3-like"/>
</dbReference>
<keyword evidence="2" id="KW-0349">Heme</keyword>
<dbReference type="SUPFAM" id="SSF46458">
    <property type="entry name" value="Globin-like"/>
    <property type="match status" value="1"/>
</dbReference>
<protein>
    <submittedName>
        <fullName evidence="6">Unannotated protein</fullName>
    </submittedName>
</protein>
<reference evidence="6" key="1">
    <citation type="submission" date="2020-05" db="EMBL/GenBank/DDBJ databases">
        <authorList>
            <person name="Chiriac C."/>
            <person name="Salcher M."/>
            <person name="Ghai R."/>
            <person name="Kavagutti S V."/>
        </authorList>
    </citation>
    <scope>NUCLEOTIDE SEQUENCE</scope>
</reference>
<dbReference type="PANTHER" id="PTHR47366">
    <property type="entry name" value="TWO-ON-TWO HEMOGLOBIN-3"/>
    <property type="match status" value="1"/>
</dbReference>
<dbReference type="InterPro" id="IPR009050">
    <property type="entry name" value="Globin-like_sf"/>
</dbReference>
<organism evidence="6">
    <name type="scientific">freshwater metagenome</name>
    <dbReference type="NCBI Taxonomy" id="449393"/>
    <lineage>
        <taxon>unclassified sequences</taxon>
        <taxon>metagenomes</taxon>
        <taxon>ecological metagenomes</taxon>
    </lineage>
</organism>
<dbReference type="InterPro" id="IPR001486">
    <property type="entry name" value="Hemoglobin_trunc"/>
</dbReference>
<dbReference type="EMBL" id="CAFBLP010000087">
    <property type="protein sequence ID" value="CAB4888112.1"/>
    <property type="molecule type" value="Genomic_DNA"/>
</dbReference>
<proteinExistence type="inferred from homology"/>